<dbReference type="Pfam" id="PF05380">
    <property type="entry name" value="Peptidase_A17"/>
    <property type="match status" value="1"/>
</dbReference>
<evidence type="ECO:0000256" key="4">
    <source>
        <dbReference type="ARBA" id="ARBA00022989"/>
    </source>
</evidence>
<evidence type="ECO:0000256" key="2">
    <source>
        <dbReference type="ARBA" id="ARBA00007168"/>
    </source>
</evidence>
<gene>
    <name evidence="7" type="ORF">LARSCL_LOCUS7406</name>
</gene>
<feature type="transmembrane region" description="Helical" evidence="6">
    <location>
        <begin position="222"/>
        <end position="240"/>
    </location>
</feature>
<dbReference type="Proteomes" id="UP001497382">
    <property type="component" value="Unassembled WGS sequence"/>
</dbReference>
<dbReference type="PANTHER" id="PTHR12385">
    <property type="entry name" value="CHOLINE TRANSPORTER-LIKE (SLC FAMILY 44)"/>
    <property type="match status" value="1"/>
</dbReference>
<evidence type="ECO:0000256" key="3">
    <source>
        <dbReference type="ARBA" id="ARBA00022692"/>
    </source>
</evidence>
<reference evidence="7 8" key="1">
    <citation type="submission" date="2024-04" db="EMBL/GenBank/DDBJ databases">
        <authorList>
            <person name="Rising A."/>
            <person name="Reimegard J."/>
            <person name="Sonavane S."/>
            <person name="Akerstrom W."/>
            <person name="Nylinder S."/>
            <person name="Hedman E."/>
            <person name="Kallberg Y."/>
        </authorList>
    </citation>
    <scope>NUCLEOTIDE SEQUENCE [LARGE SCALE GENOMIC DNA]</scope>
</reference>
<dbReference type="EMBL" id="CAXIEN010000076">
    <property type="protein sequence ID" value="CAL1274336.1"/>
    <property type="molecule type" value="Genomic_DNA"/>
</dbReference>
<evidence type="ECO:0000256" key="1">
    <source>
        <dbReference type="ARBA" id="ARBA00004141"/>
    </source>
</evidence>
<feature type="transmembrane region" description="Helical" evidence="6">
    <location>
        <begin position="247"/>
        <end position="270"/>
    </location>
</feature>
<dbReference type="GO" id="GO:0071897">
    <property type="term" value="P:DNA biosynthetic process"/>
    <property type="evidence" value="ECO:0007669"/>
    <property type="project" value="UniProtKB-ARBA"/>
</dbReference>
<dbReference type="GO" id="GO:0022857">
    <property type="term" value="F:transmembrane transporter activity"/>
    <property type="evidence" value="ECO:0007669"/>
    <property type="project" value="InterPro"/>
</dbReference>
<evidence type="ECO:0000256" key="6">
    <source>
        <dbReference type="SAM" id="Phobius"/>
    </source>
</evidence>
<dbReference type="SUPFAM" id="SSF56672">
    <property type="entry name" value="DNA/RNA polymerases"/>
    <property type="match status" value="1"/>
</dbReference>
<keyword evidence="4 6" id="KW-1133">Transmembrane helix</keyword>
<sequence>MSPCCGQTEEPVSKHNNSRSCTDVFCLSIFGIFWGLLIFVAAFAIVIGNPTRLAYGQDSFGNTCGMKNEELGNMTFSGMDMTDRPYLFFLNMSNLYHSLKICVKKCPDRNLWTENEIEDFESTSGSHLCRYDIANFKGRSALYPVVKNETVDKYFLRVEENNGHYACPKLPVLATKSLFKRCVPLPIANFAGDIIYSVYAYLNSFDTIQQVVSDIYAVRIEMLFMVAVAILVSIIMVVLIHKLASFVSWIIMVIASIACIAGTCVLWWTYVDIKWQLDSTPFNQLLSESVQNEQTFLVYSILATIFTVILLLIVLVLRKRVNIVVLLFVEAAECIKSMPFILLQPVFTFIALACFITFWIFVLVALATAYYPTKNRIENPLQLTSPAPFPENFTGTFAPVPVLEEEQVLNKAFTLVSFTESSWVQYMWWYHLIALVWTSEFILGCQQMVIAGSVATWYFSKDRNNLPRPVLKSIANLIVYHMGSVALGAFLITLFKIPRIILTYMISFMKKHQEWKCIAWCLKCCVCCLWCMEKCIRYLNHNAYTIVAIQGIGFCTAAREAFDILASNALQVAMINSVGDFILFLGKCSVAAITAFFSVLLLKNDPELHFYAIPVILITIIAYFIAHCILSIYEMVIDTLFLCCCEDILRNDGSKEKPFFGGKLVRYIKGYDGHSLQPLNKDAQRIPLRTTQIELLPSPNRNGEECDHQRQQLPQRGPVATFTLRKKPHLTSSWLSFLRSSDVIDDYIVEGIVERTSCDSLSNSQGFYLPHHAVIRIDKTTSRLRIVFDGSAREDGQLSLKQSLYTGPNLHPNILELLLRFREYPIAFTADVKSAFLQSELDLPDREFTRFFWTDDLNSDPYVLNFTRVLFGLRPSPYLLAATLKHHFKKYKEQYPFELLNSSLYVDDLIGGQNDVPNALRTTSECLQIFSDAGMLLRRWRTYSRHLNMLWQQEGVETEFSDTSAVDLRPPIKVLGLAWDSERDLIYFDLKDLLKFLSRKIESKRFILGVVGRIFDPIGILGPFVIKLKCLLQELWTLGVDWDSELPPKLLHKWQMWSSEAENLTEIKIPRYYIGELDKKIIDF</sequence>
<proteinExistence type="inferred from homology"/>
<feature type="transmembrane region" description="Helical" evidence="6">
    <location>
        <begin position="27"/>
        <end position="47"/>
    </location>
</feature>
<protein>
    <recommendedName>
        <fullName evidence="9">Choline transporter-like protein</fullName>
    </recommendedName>
</protein>
<comment type="similarity">
    <text evidence="2">Belongs to the CTL (choline transporter-like) family.</text>
</comment>
<feature type="transmembrane region" description="Helical" evidence="6">
    <location>
        <begin position="608"/>
        <end position="630"/>
    </location>
</feature>
<dbReference type="Gene3D" id="3.10.10.10">
    <property type="entry name" value="HIV Type 1 Reverse Transcriptase, subunit A, domain 1"/>
    <property type="match status" value="1"/>
</dbReference>
<feature type="transmembrane region" description="Helical" evidence="6">
    <location>
        <begin position="324"/>
        <end position="343"/>
    </location>
</feature>
<dbReference type="Pfam" id="PF04515">
    <property type="entry name" value="Choline_transpo"/>
    <property type="match status" value="1"/>
</dbReference>
<keyword evidence="8" id="KW-1185">Reference proteome</keyword>
<evidence type="ECO:0000256" key="5">
    <source>
        <dbReference type="ARBA" id="ARBA00023136"/>
    </source>
</evidence>
<accession>A0AAV1ZRG5</accession>
<feature type="transmembrane region" description="Helical" evidence="6">
    <location>
        <begin position="581"/>
        <end position="602"/>
    </location>
</feature>
<keyword evidence="5 6" id="KW-0472">Membrane</keyword>
<keyword evidence="3 6" id="KW-0812">Transmembrane</keyword>
<feature type="transmembrane region" description="Helical" evidence="6">
    <location>
        <begin position="478"/>
        <end position="502"/>
    </location>
</feature>
<dbReference type="Gene3D" id="3.30.70.270">
    <property type="match status" value="1"/>
</dbReference>
<comment type="subcellular location">
    <subcellularLocation>
        <location evidence="1">Membrane</location>
        <topology evidence="1">Multi-pass membrane protein</topology>
    </subcellularLocation>
</comment>
<organism evidence="7 8">
    <name type="scientific">Larinioides sclopetarius</name>
    <dbReference type="NCBI Taxonomy" id="280406"/>
    <lineage>
        <taxon>Eukaryota</taxon>
        <taxon>Metazoa</taxon>
        <taxon>Ecdysozoa</taxon>
        <taxon>Arthropoda</taxon>
        <taxon>Chelicerata</taxon>
        <taxon>Arachnida</taxon>
        <taxon>Araneae</taxon>
        <taxon>Araneomorphae</taxon>
        <taxon>Entelegynae</taxon>
        <taxon>Araneoidea</taxon>
        <taxon>Araneidae</taxon>
        <taxon>Larinioides</taxon>
    </lineage>
</organism>
<feature type="transmembrane region" description="Helical" evidence="6">
    <location>
        <begin position="349"/>
        <end position="371"/>
    </location>
</feature>
<feature type="transmembrane region" description="Helical" evidence="6">
    <location>
        <begin position="432"/>
        <end position="458"/>
    </location>
</feature>
<dbReference type="GO" id="GO:0016020">
    <property type="term" value="C:membrane"/>
    <property type="evidence" value="ECO:0007669"/>
    <property type="project" value="UniProtKB-SubCell"/>
</dbReference>
<dbReference type="PANTHER" id="PTHR12385:SF12">
    <property type="entry name" value="CHOLINE TRANSPORTER-LIKE PROTEIN"/>
    <property type="match status" value="1"/>
</dbReference>
<feature type="transmembrane region" description="Helical" evidence="6">
    <location>
        <begin position="296"/>
        <end position="317"/>
    </location>
</feature>
<dbReference type="AlphaFoldDB" id="A0AAV1ZRG5"/>
<evidence type="ECO:0000313" key="7">
    <source>
        <dbReference type="EMBL" id="CAL1274336.1"/>
    </source>
</evidence>
<name>A0AAV1ZRG5_9ARAC</name>
<evidence type="ECO:0008006" key="9">
    <source>
        <dbReference type="Google" id="ProtNLM"/>
    </source>
</evidence>
<comment type="caution">
    <text evidence="7">The sequence shown here is derived from an EMBL/GenBank/DDBJ whole genome shotgun (WGS) entry which is preliminary data.</text>
</comment>
<dbReference type="InterPro" id="IPR043502">
    <property type="entry name" value="DNA/RNA_pol_sf"/>
</dbReference>
<evidence type="ECO:0000313" key="8">
    <source>
        <dbReference type="Proteomes" id="UP001497382"/>
    </source>
</evidence>
<dbReference type="InterPro" id="IPR007603">
    <property type="entry name" value="Choline_transptr-like"/>
</dbReference>
<dbReference type="InterPro" id="IPR008042">
    <property type="entry name" value="Retrotrans_Pao"/>
</dbReference>
<dbReference type="InterPro" id="IPR043128">
    <property type="entry name" value="Rev_trsase/Diguanyl_cyclase"/>
</dbReference>